<evidence type="ECO:0000256" key="1">
    <source>
        <dbReference type="ARBA" id="ARBA00009258"/>
    </source>
</evidence>
<accession>A0A9W4XCF1</accession>
<gene>
    <name evidence="8" type="ORF">CANVERA_P5029</name>
</gene>
<dbReference type="InterPro" id="IPR050082">
    <property type="entry name" value="RNA_methyltr_RlmE"/>
</dbReference>
<dbReference type="InterPro" id="IPR002877">
    <property type="entry name" value="RNA_MeTrfase_FtsJ_dom"/>
</dbReference>
<dbReference type="AlphaFoldDB" id="A0A9W4XCF1"/>
<protein>
    <recommendedName>
        <fullName evidence="6">rRNA methyltransferase 2, mitochondrial</fullName>
    </recommendedName>
</protein>
<evidence type="ECO:0000256" key="4">
    <source>
        <dbReference type="ARBA" id="ARBA00022679"/>
    </source>
</evidence>
<comment type="caution">
    <text evidence="8">The sequence shown here is derived from an EMBL/GenBank/DDBJ whole genome shotgun (WGS) entry which is preliminary data.</text>
</comment>
<comment type="similarity">
    <text evidence="1">Belongs to the class I-like SAM-binding methyltransferase superfamily. RNA methyltransferase RlmE family.</text>
</comment>
<reference evidence="8" key="1">
    <citation type="submission" date="2022-12" db="EMBL/GenBank/DDBJ databases">
        <authorList>
            <person name="Brejova B."/>
        </authorList>
    </citation>
    <scope>NUCLEOTIDE SEQUENCE</scope>
</reference>
<sequence length="211" mass="24390">MSRYTKYRRYDRIYKQLLSLDTEFEIFNVNQRKILNLGFAPGLWLEYMIQKLSSLQNIDEDKISTKCNILNFDILFKSVPVGTSTIQGNIFSKRSHELVNQHFKDVSVYETLKLYNDENLTYFNKEQQEIALEKIAHTMKIPDYRIDLVLSDLSPPLPQKSGFYDHTGTNPYLRYNNNKGLNHSILDSKAVFDLGDAANILTLGLLKPGGK</sequence>
<keyword evidence="3" id="KW-0489">Methyltransferase</keyword>
<dbReference type="Proteomes" id="UP001152885">
    <property type="component" value="Unassembled WGS sequence"/>
</dbReference>
<keyword evidence="5" id="KW-0949">S-adenosyl-L-methionine</keyword>
<dbReference type="PANTHER" id="PTHR10920:SF18">
    <property type="entry name" value="RRNA METHYLTRANSFERASE 2, MITOCHONDRIAL"/>
    <property type="match status" value="1"/>
</dbReference>
<feature type="domain" description="Ribosomal RNA methyltransferase FtsJ" evidence="7">
    <location>
        <begin position="17"/>
        <end position="210"/>
    </location>
</feature>
<keyword evidence="2" id="KW-0698">rRNA processing</keyword>
<evidence type="ECO:0000313" key="9">
    <source>
        <dbReference type="Proteomes" id="UP001152885"/>
    </source>
</evidence>
<dbReference type="GO" id="GO:0008650">
    <property type="term" value="F:rRNA (uridine-2'-O-)-methyltransferase activity"/>
    <property type="evidence" value="ECO:0007669"/>
    <property type="project" value="TreeGrafter"/>
</dbReference>
<proteinExistence type="inferred from homology"/>
<dbReference type="OrthoDB" id="20105at2759"/>
<dbReference type="Gene3D" id="3.40.50.150">
    <property type="entry name" value="Vaccinia Virus protein VP39"/>
    <property type="match status" value="1"/>
</dbReference>
<evidence type="ECO:0000313" key="8">
    <source>
        <dbReference type="EMBL" id="CAI5760520.1"/>
    </source>
</evidence>
<dbReference type="EMBL" id="CANTUO010000007">
    <property type="protein sequence ID" value="CAI5760520.1"/>
    <property type="molecule type" value="Genomic_DNA"/>
</dbReference>
<evidence type="ECO:0000256" key="2">
    <source>
        <dbReference type="ARBA" id="ARBA00022552"/>
    </source>
</evidence>
<dbReference type="GO" id="GO:0005739">
    <property type="term" value="C:mitochondrion"/>
    <property type="evidence" value="ECO:0007669"/>
    <property type="project" value="TreeGrafter"/>
</dbReference>
<evidence type="ECO:0000256" key="3">
    <source>
        <dbReference type="ARBA" id="ARBA00022603"/>
    </source>
</evidence>
<name>A0A9W4XCF1_9ASCO</name>
<keyword evidence="4" id="KW-0808">Transferase</keyword>
<dbReference type="Pfam" id="PF01728">
    <property type="entry name" value="FtsJ"/>
    <property type="match status" value="1"/>
</dbReference>
<evidence type="ECO:0000256" key="5">
    <source>
        <dbReference type="ARBA" id="ARBA00022691"/>
    </source>
</evidence>
<keyword evidence="9" id="KW-1185">Reference proteome</keyword>
<evidence type="ECO:0000259" key="7">
    <source>
        <dbReference type="Pfam" id="PF01728"/>
    </source>
</evidence>
<organism evidence="8 9">
    <name type="scientific">Candida verbasci</name>
    <dbReference type="NCBI Taxonomy" id="1227364"/>
    <lineage>
        <taxon>Eukaryota</taxon>
        <taxon>Fungi</taxon>
        <taxon>Dikarya</taxon>
        <taxon>Ascomycota</taxon>
        <taxon>Saccharomycotina</taxon>
        <taxon>Pichiomycetes</taxon>
        <taxon>Debaryomycetaceae</taxon>
        <taxon>Candida/Lodderomyces clade</taxon>
        <taxon>Candida</taxon>
    </lineage>
</organism>
<dbReference type="PANTHER" id="PTHR10920">
    <property type="entry name" value="RIBOSOMAL RNA METHYLTRANSFERASE"/>
    <property type="match status" value="1"/>
</dbReference>
<evidence type="ECO:0000256" key="6">
    <source>
        <dbReference type="ARBA" id="ARBA00041184"/>
    </source>
</evidence>
<dbReference type="InterPro" id="IPR029063">
    <property type="entry name" value="SAM-dependent_MTases_sf"/>
</dbReference>